<comment type="caution">
    <text evidence="2">The sequence shown here is derived from an EMBL/GenBank/DDBJ whole genome shotgun (WGS) entry which is preliminary data.</text>
</comment>
<dbReference type="Pfam" id="PF09383">
    <property type="entry name" value="NIL"/>
    <property type="match status" value="1"/>
</dbReference>
<dbReference type="EMBL" id="JACJQH010000039">
    <property type="protein sequence ID" value="MBD2198326.1"/>
    <property type="molecule type" value="Genomic_DNA"/>
</dbReference>
<gene>
    <name evidence="2" type="ORF">H6G24_22940</name>
</gene>
<name>A0ABR8AHA1_9CYAN</name>
<evidence type="ECO:0000313" key="3">
    <source>
        <dbReference type="Proteomes" id="UP000658514"/>
    </source>
</evidence>
<dbReference type="InterPro" id="IPR018449">
    <property type="entry name" value="NIL_domain"/>
</dbReference>
<dbReference type="SMART" id="SM00930">
    <property type="entry name" value="NIL"/>
    <property type="match status" value="1"/>
</dbReference>
<organism evidence="2 3">
    <name type="scientific">Calothrix parietina FACHB-288</name>
    <dbReference type="NCBI Taxonomy" id="2692896"/>
    <lineage>
        <taxon>Bacteria</taxon>
        <taxon>Bacillati</taxon>
        <taxon>Cyanobacteriota</taxon>
        <taxon>Cyanophyceae</taxon>
        <taxon>Nostocales</taxon>
        <taxon>Calotrichaceae</taxon>
        <taxon>Calothrix</taxon>
    </lineage>
</organism>
<evidence type="ECO:0000259" key="1">
    <source>
        <dbReference type="SMART" id="SM00930"/>
    </source>
</evidence>
<evidence type="ECO:0000313" key="2">
    <source>
        <dbReference type="EMBL" id="MBD2198326.1"/>
    </source>
</evidence>
<dbReference type="Gene3D" id="3.30.70.260">
    <property type="match status" value="1"/>
</dbReference>
<proteinExistence type="predicted"/>
<dbReference type="RefSeq" id="WP_190545837.1">
    <property type="nucleotide sequence ID" value="NZ_CAWPNO010000072.1"/>
</dbReference>
<protein>
    <submittedName>
        <fullName evidence="2">NIL domain-containing protein</fullName>
    </submittedName>
</protein>
<sequence length="116" mass="12846">MTAFNQVQLKTKSKFSVFSSAIASIHDKNQITQIRVCVYIPKSYLNEPVISRLISDYGLIVNITGAMLEANTDSAGRFDLEIRGSVAQINHGIAYLESLNLKIIGKPHVNGDSWSY</sequence>
<dbReference type="Proteomes" id="UP000658514">
    <property type="component" value="Unassembled WGS sequence"/>
</dbReference>
<feature type="domain" description="NIL" evidence="1">
    <location>
        <begin position="32"/>
        <end position="106"/>
    </location>
</feature>
<reference evidence="2 3" key="1">
    <citation type="journal article" date="2020" name="ISME J.">
        <title>Comparative genomics reveals insights into cyanobacterial evolution and habitat adaptation.</title>
        <authorList>
            <person name="Chen M.Y."/>
            <person name="Teng W.K."/>
            <person name="Zhao L."/>
            <person name="Hu C.X."/>
            <person name="Zhou Y.K."/>
            <person name="Han B.P."/>
            <person name="Song L.R."/>
            <person name="Shu W.S."/>
        </authorList>
    </citation>
    <scope>NUCLEOTIDE SEQUENCE [LARGE SCALE GENOMIC DNA]</scope>
    <source>
        <strain evidence="2 3">FACHB-288</strain>
    </source>
</reference>
<accession>A0ABR8AHA1</accession>
<keyword evidence="3" id="KW-1185">Reference proteome</keyword>
<dbReference type="InterPro" id="IPR045865">
    <property type="entry name" value="ACT-like_dom_sf"/>
</dbReference>
<dbReference type="SUPFAM" id="SSF55021">
    <property type="entry name" value="ACT-like"/>
    <property type="match status" value="1"/>
</dbReference>